<accession>A0A9W4IXK7</accession>
<dbReference type="EMBL" id="CAJVPD010000221">
    <property type="protein sequence ID" value="CAG8368150.1"/>
    <property type="molecule type" value="Genomic_DNA"/>
</dbReference>
<dbReference type="Proteomes" id="UP001152592">
    <property type="component" value="Unassembled WGS sequence"/>
</dbReference>
<comment type="caution">
    <text evidence="1">The sequence shown here is derived from an EMBL/GenBank/DDBJ whole genome shotgun (WGS) entry which is preliminary data.</text>
</comment>
<evidence type="ECO:0000313" key="1">
    <source>
        <dbReference type="EMBL" id="CAG8368150.1"/>
    </source>
</evidence>
<proteinExistence type="predicted"/>
<gene>
    <name evidence="1" type="ORF">PSALAMII_LOCUS4342</name>
</gene>
<organism evidence="1 2">
    <name type="scientific">Penicillium salamii</name>
    <dbReference type="NCBI Taxonomy" id="1612424"/>
    <lineage>
        <taxon>Eukaryota</taxon>
        <taxon>Fungi</taxon>
        <taxon>Dikarya</taxon>
        <taxon>Ascomycota</taxon>
        <taxon>Pezizomycotina</taxon>
        <taxon>Eurotiomycetes</taxon>
        <taxon>Eurotiomycetidae</taxon>
        <taxon>Eurotiales</taxon>
        <taxon>Aspergillaceae</taxon>
        <taxon>Penicillium</taxon>
    </lineage>
</organism>
<dbReference type="OrthoDB" id="8830751at2759"/>
<sequence length="202" mass="23258">MAKVSASHLSSRTKSSKVAMPINLLKYLLITNHSRYNHFFSCNICLKLRPRNAFADKQLQAKRRKDGTQKDRRFCLDCGCCNKMYQPGHFLKVNGRDEVLCAMCRERCRYGRYCTRCRMCEPCISKLPPAPVPSILISEELEDRCPQCWLKAGDFAIDLGKPPGEFQLEDMLMAMKMSEFESDYGFTGSPEWFEEDIAHGNF</sequence>
<protein>
    <submittedName>
        <fullName evidence="1">Uncharacterized protein</fullName>
    </submittedName>
</protein>
<reference evidence="1" key="1">
    <citation type="submission" date="2021-07" db="EMBL/GenBank/DDBJ databases">
        <authorList>
            <person name="Branca A.L. A."/>
        </authorList>
    </citation>
    <scope>NUCLEOTIDE SEQUENCE</scope>
</reference>
<evidence type="ECO:0000313" key="2">
    <source>
        <dbReference type="Proteomes" id="UP001152592"/>
    </source>
</evidence>
<dbReference type="AlphaFoldDB" id="A0A9W4IXK7"/>
<name>A0A9W4IXK7_9EURO</name>